<accession>A0ABT9UVG8</accession>
<dbReference type="RefSeq" id="WP_307486936.1">
    <property type="nucleotide sequence ID" value="NZ_JAUSUF010000008.1"/>
</dbReference>
<protein>
    <submittedName>
        <fullName evidence="1">Copper chaperone CopZ</fullName>
    </submittedName>
</protein>
<dbReference type="EMBL" id="JAUSUF010000008">
    <property type="protein sequence ID" value="MDQ0150320.1"/>
    <property type="molecule type" value="Genomic_DNA"/>
</dbReference>
<gene>
    <name evidence="1" type="ORF">J2S18_002263</name>
</gene>
<comment type="caution">
    <text evidence="1">The sequence shown here is derived from an EMBL/GenBank/DDBJ whole genome shotgun (WGS) entry which is preliminary data.</text>
</comment>
<evidence type="ECO:0000313" key="2">
    <source>
        <dbReference type="Proteomes" id="UP001228504"/>
    </source>
</evidence>
<evidence type="ECO:0000313" key="1">
    <source>
        <dbReference type="EMBL" id="MDQ0150320.1"/>
    </source>
</evidence>
<dbReference type="Proteomes" id="UP001228504">
    <property type="component" value="Unassembled WGS sequence"/>
</dbReference>
<dbReference type="CDD" id="cd00371">
    <property type="entry name" value="HMA"/>
    <property type="match status" value="1"/>
</dbReference>
<keyword evidence="2" id="KW-1185">Reference proteome</keyword>
<proteinExistence type="predicted"/>
<reference evidence="1 2" key="1">
    <citation type="submission" date="2023-07" db="EMBL/GenBank/DDBJ databases">
        <title>Genomic Encyclopedia of Type Strains, Phase IV (KMG-IV): sequencing the most valuable type-strain genomes for metagenomic binning, comparative biology and taxonomic classification.</title>
        <authorList>
            <person name="Goeker M."/>
        </authorList>
    </citation>
    <scope>NUCLEOTIDE SEQUENCE [LARGE SCALE GENOMIC DNA]</scope>
    <source>
        <strain evidence="1 2">DSM 20694</strain>
    </source>
</reference>
<sequence length="128" mass="15142">MGFKSKMVDKLIKFKVYKYVPGKVIIEMKCLKMISSKHRNYEIFLQRAIMKLKGVTKIEFDLYKGYATINYDENKQNKENIIKWIGSVKSIGIDNLDLIRSYGDKNLDYVVEVIEKKLDKESKKYMLK</sequence>
<name>A0ABT9UVG8_9FIRM</name>
<dbReference type="Gene3D" id="3.30.70.100">
    <property type="match status" value="1"/>
</dbReference>
<dbReference type="InterPro" id="IPR006121">
    <property type="entry name" value="HMA_dom"/>
</dbReference>
<dbReference type="SUPFAM" id="SSF55008">
    <property type="entry name" value="HMA, heavy metal-associated domain"/>
    <property type="match status" value="1"/>
</dbReference>
<organism evidence="1 2">
    <name type="scientific">Eubacterium multiforme</name>
    <dbReference type="NCBI Taxonomy" id="83339"/>
    <lineage>
        <taxon>Bacteria</taxon>
        <taxon>Bacillati</taxon>
        <taxon>Bacillota</taxon>
        <taxon>Clostridia</taxon>
        <taxon>Eubacteriales</taxon>
        <taxon>Eubacteriaceae</taxon>
        <taxon>Eubacterium</taxon>
    </lineage>
</organism>
<dbReference type="InterPro" id="IPR036163">
    <property type="entry name" value="HMA_dom_sf"/>
</dbReference>